<gene>
    <name evidence="4" type="ORF">SCUCBS95973_005994</name>
</gene>
<evidence type="ECO:0000313" key="4">
    <source>
        <dbReference type="EMBL" id="CAK7225828.1"/>
    </source>
</evidence>
<dbReference type="InterPro" id="IPR041677">
    <property type="entry name" value="DNA2/NAM7_AAA_11"/>
</dbReference>
<organism evidence="4 5">
    <name type="scientific">Sporothrix curviconia</name>
    <dbReference type="NCBI Taxonomy" id="1260050"/>
    <lineage>
        <taxon>Eukaryota</taxon>
        <taxon>Fungi</taxon>
        <taxon>Dikarya</taxon>
        <taxon>Ascomycota</taxon>
        <taxon>Pezizomycotina</taxon>
        <taxon>Sordariomycetes</taxon>
        <taxon>Sordariomycetidae</taxon>
        <taxon>Ophiostomatales</taxon>
        <taxon>Ophiostomataceae</taxon>
        <taxon>Sporothrix</taxon>
    </lineage>
</organism>
<dbReference type="InterPro" id="IPR027417">
    <property type="entry name" value="P-loop_NTPase"/>
</dbReference>
<keyword evidence="5" id="KW-1185">Reference proteome</keyword>
<keyword evidence="1" id="KW-0547">Nucleotide-binding</keyword>
<dbReference type="Pfam" id="PF13087">
    <property type="entry name" value="AAA_12"/>
    <property type="match status" value="1"/>
</dbReference>
<dbReference type="InterPro" id="IPR047187">
    <property type="entry name" value="SF1_C_Upf1"/>
</dbReference>
<evidence type="ECO:0000259" key="2">
    <source>
        <dbReference type="Pfam" id="PF13086"/>
    </source>
</evidence>
<name>A0ABP0C1X6_9PEZI</name>
<dbReference type="Gene3D" id="3.40.50.300">
    <property type="entry name" value="P-loop containing nucleotide triphosphate hydrolases"/>
    <property type="match status" value="2"/>
</dbReference>
<evidence type="ECO:0008006" key="6">
    <source>
        <dbReference type="Google" id="ProtNLM"/>
    </source>
</evidence>
<evidence type="ECO:0000313" key="5">
    <source>
        <dbReference type="Proteomes" id="UP001642405"/>
    </source>
</evidence>
<evidence type="ECO:0000259" key="3">
    <source>
        <dbReference type="Pfam" id="PF13087"/>
    </source>
</evidence>
<keyword evidence="1" id="KW-0378">Hydrolase</keyword>
<sequence length="864" mass="95531">MDRYKNLIDPNDQSSFKAIYAHDSANHAQTALTQAAVQDVFFSAQDVVKIRDTEVRVRFLHVHQDPDHASSDKLFYAIVQVPYADTYDMSYKRLVKPGNSARLAFAPAAPASNRVLHVADSFEADDDFRNKAFIAFDPNLHVAKRRVAAINQLFDYGDLEASRVAPKLVAPVTQAVNVRVICDDDDCDDDDYDDGENMQNKETAPLEDDPAVVYNRLLLNSYLKDFVIGRGFPTVLHPSVSEMQTDIADLKNLTATLTLSSMAPTSPDSLLPPRIDYIGDGDLGSVNKILEEMDYQTRDRFVDYLQHVVLGMLGVAGFAGSGKTHHLALCALLMLAHPNINRIYVSAPTHMAVSNIAERINKLGIKVHGGTSAGVPLVVRGLDMKVELENFMSTIQPKAAKEDEWRSTGYWEQPLSLCEWLLKVVRAPGYELAAQVKPGLHDISQRFLESDYYSDLRLLVAGEHVPDAEDGKPSHRSKFRNLMITILATADFVCTTPYASKSKPYRSFAAAADAVVLDEAGCMCLADAIMVWGTQCRPCAMAGDVRQFPPAVMDRDRNRFYDQAAVSVLDHFQKTSNPTFVLNRQMRIFEGLFNLAREIIYHDVPDITYGEMVRVGNHPVARRIDAWAGDRYGYRPRPDRILPVFLHCDNTVCEMAGASRVNRLQNAAAVSFIDALVSSGVALASQIVVISPYRANVKELADVIAKRATLANVAVSSTDSFQGRESLISILVTCVTAETGPLFVANMSRMCVAITRHVGGLFVVGDVNTVGCDKRTAKPNMAQGAQDTAEEDGVKMTTNMKMFKNFLGYFKQHKRVVDFPMSGLLSVAKAQTFEANTQDMAEGNKVLLVGTLGWRGMEGEFVEW</sequence>
<feature type="domain" description="DNA2/NAM7 helicase helicase" evidence="2">
    <location>
        <begin position="472"/>
        <end position="553"/>
    </location>
</feature>
<comment type="caution">
    <text evidence="4">The sequence shown here is derived from an EMBL/GenBank/DDBJ whole genome shotgun (WGS) entry which is preliminary data.</text>
</comment>
<dbReference type="PANTHER" id="PTHR10887">
    <property type="entry name" value="DNA2/NAM7 HELICASE FAMILY"/>
    <property type="match status" value="1"/>
</dbReference>
<feature type="domain" description="DNA2/NAM7 helicase-like C-terminal" evidence="3">
    <location>
        <begin position="566"/>
        <end position="767"/>
    </location>
</feature>
<dbReference type="Pfam" id="PF13086">
    <property type="entry name" value="AAA_11"/>
    <property type="match status" value="1"/>
</dbReference>
<dbReference type="SUPFAM" id="SSF52540">
    <property type="entry name" value="P-loop containing nucleoside triphosphate hydrolases"/>
    <property type="match status" value="1"/>
</dbReference>
<dbReference type="InterPro" id="IPR045055">
    <property type="entry name" value="DNA2/NAM7-like"/>
</dbReference>
<dbReference type="Proteomes" id="UP001642405">
    <property type="component" value="Unassembled WGS sequence"/>
</dbReference>
<proteinExistence type="predicted"/>
<dbReference type="PANTHER" id="PTHR10887:SF495">
    <property type="entry name" value="HELICASE SENATAXIN ISOFORM X1-RELATED"/>
    <property type="match status" value="1"/>
</dbReference>
<dbReference type="InterPro" id="IPR041679">
    <property type="entry name" value="DNA2/NAM7-like_C"/>
</dbReference>
<reference evidence="4 5" key="1">
    <citation type="submission" date="2024-01" db="EMBL/GenBank/DDBJ databases">
        <authorList>
            <person name="Allen C."/>
            <person name="Tagirdzhanova G."/>
        </authorList>
    </citation>
    <scope>NUCLEOTIDE SEQUENCE [LARGE SCALE GENOMIC DNA]</scope>
</reference>
<dbReference type="CDD" id="cd18808">
    <property type="entry name" value="SF1_C_Upf1"/>
    <property type="match status" value="1"/>
</dbReference>
<protein>
    <recommendedName>
        <fullName evidence="6">DNA2/NAM7 helicase-like C-terminal domain-containing protein</fullName>
    </recommendedName>
</protein>
<keyword evidence="1" id="KW-0347">Helicase</keyword>
<keyword evidence="1" id="KW-0067">ATP-binding</keyword>
<dbReference type="EMBL" id="CAWUHB010000034">
    <property type="protein sequence ID" value="CAK7225828.1"/>
    <property type="molecule type" value="Genomic_DNA"/>
</dbReference>
<accession>A0ABP0C1X6</accession>
<evidence type="ECO:0000256" key="1">
    <source>
        <dbReference type="ARBA" id="ARBA00022806"/>
    </source>
</evidence>